<reference evidence="4 5" key="1">
    <citation type="submission" date="2019-08" db="EMBL/GenBank/DDBJ databases">
        <title>Draft genome sequences of two oriental melons (Cucumis melo L. var makuwa).</title>
        <authorList>
            <person name="Kwon S.-Y."/>
        </authorList>
    </citation>
    <scope>NUCLEOTIDE SEQUENCE [LARGE SCALE GENOMIC DNA]</scope>
    <source>
        <strain evidence="5">cv. Chang Bougi</strain>
        <strain evidence="4">cv. SW 3</strain>
        <tissue evidence="3">Leaf</tissue>
    </source>
</reference>
<protein>
    <submittedName>
        <fullName evidence="3">Gag protease polyprotein</fullName>
    </submittedName>
</protein>
<dbReference type="EMBL" id="SSTD01005647">
    <property type="protein sequence ID" value="TYK21484.1"/>
    <property type="molecule type" value="Genomic_DNA"/>
</dbReference>
<evidence type="ECO:0000313" key="2">
    <source>
        <dbReference type="EMBL" id="KAA0026288.1"/>
    </source>
</evidence>
<dbReference type="EMBL" id="SSTE01022979">
    <property type="protein sequence ID" value="KAA0026288.1"/>
    <property type="molecule type" value="Genomic_DNA"/>
</dbReference>
<name>A0A5D3DD26_CUCMM</name>
<organism evidence="3 5">
    <name type="scientific">Cucumis melo var. makuwa</name>
    <name type="common">Oriental melon</name>
    <dbReference type="NCBI Taxonomy" id="1194695"/>
    <lineage>
        <taxon>Eukaryota</taxon>
        <taxon>Viridiplantae</taxon>
        <taxon>Streptophyta</taxon>
        <taxon>Embryophyta</taxon>
        <taxon>Tracheophyta</taxon>
        <taxon>Spermatophyta</taxon>
        <taxon>Magnoliopsida</taxon>
        <taxon>eudicotyledons</taxon>
        <taxon>Gunneridae</taxon>
        <taxon>Pentapetalae</taxon>
        <taxon>rosids</taxon>
        <taxon>fabids</taxon>
        <taxon>Cucurbitales</taxon>
        <taxon>Cucurbitaceae</taxon>
        <taxon>Benincaseae</taxon>
        <taxon>Cucumis</taxon>
    </lineage>
</organism>
<feature type="domain" description="Retrotransposon gag" evidence="1">
    <location>
        <begin position="6"/>
        <end position="78"/>
    </location>
</feature>
<evidence type="ECO:0000259" key="1">
    <source>
        <dbReference type="Pfam" id="PF03732"/>
    </source>
</evidence>
<keyword evidence="3" id="KW-0378">Hydrolase</keyword>
<dbReference type="GO" id="GO:0006508">
    <property type="term" value="P:proteolysis"/>
    <property type="evidence" value="ECO:0007669"/>
    <property type="project" value="UniProtKB-KW"/>
</dbReference>
<sequence>MLGRNVNQIIWEQFKESFYEKFFSGSLRYAKQQEFLKLEQGDMTVEQYDANFDMLSHFAPNVVRNEAARTDKFVSGLRLKG</sequence>
<evidence type="ECO:0000313" key="3">
    <source>
        <dbReference type="EMBL" id="TYK21484.1"/>
    </source>
</evidence>
<dbReference type="AlphaFoldDB" id="A0A5D3DD26"/>
<proteinExistence type="predicted"/>
<keyword evidence="3" id="KW-0645">Protease</keyword>
<dbReference type="Proteomes" id="UP000321393">
    <property type="component" value="Unassembled WGS sequence"/>
</dbReference>
<dbReference type="Pfam" id="PF03732">
    <property type="entry name" value="Retrotrans_gag"/>
    <property type="match status" value="1"/>
</dbReference>
<dbReference type="GO" id="GO:0008233">
    <property type="term" value="F:peptidase activity"/>
    <property type="evidence" value="ECO:0007669"/>
    <property type="project" value="UniProtKB-KW"/>
</dbReference>
<dbReference type="OrthoDB" id="2272416at2759"/>
<comment type="caution">
    <text evidence="3">The sequence shown here is derived from an EMBL/GenBank/DDBJ whole genome shotgun (WGS) entry which is preliminary data.</text>
</comment>
<evidence type="ECO:0000313" key="5">
    <source>
        <dbReference type="Proteomes" id="UP000321947"/>
    </source>
</evidence>
<evidence type="ECO:0000313" key="4">
    <source>
        <dbReference type="Proteomes" id="UP000321393"/>
    </source>
</evidence>
<dbReference type="Proteomes" id="UP000321947">
    <property type="component" value="Unassembled WGS sequence"/>
</dbReference>
<dbReference type="InterPro" id="IPR005162">
    <property type="entry name" value="Retrotrans_gag_dom"/>
</dbReference>
<accession>A0A5D3DD26</accession>
<gene>
    <name evidence="3" type="ORF">E5676_scaffold305G00190</name>
    <name evidence="2" type="ORF">E6C27_scaffold19G002930</name>
</gene>